<feature type="domain" description="G-patch" evidence="9">
    <location>
        <begin position="26"/>
        <end position="80"/>
    </location>
</feature>
<feature type="compositionally biased region" description="Polar residues" evidence="8">
    <location>
        <begin position="16"/>
        <end position="27"/>
    </location>
</feature>
<evidence type="ECO:0000256" key="3">
    <source>
        <dbReference type="ARBA" id="ARBA00022552"/>
    </source>
</evidence>
<feature type="compositionally biased region" description="Basic residues" evidence="8">
    <location>
        <begin position="232"/>
        <end position="242"/>
    </location>
</feature>
<organism evidence="10 11">
    <name type="scientific">Metarhizium album (strain ARSEF 1941)</name>
    <dbReference type="NCBI Taxonomy" id="1081103"/>
    <lineage>
        <taxon>Eukaryota</taxon>
        <taxon>Fungi</taxon>
        <taxon>Dikarya</taxon>
        <taxon>Ascomycota</taxon>
        <taxon>Pezizomycotina</taxon>
        <taxon>Sordariomycetes</taxon>
        <taxon>Hypocreomycetidae</taxon>
        <taxon>Hypocreales</taxon>
        <taxon>Clavicipitaceae</taxon>
        <taxon>Metarhizium</taxon>
    </lineage>
</organism>
<evidence type="ECO:0000256" key="7">
    <source>
        <dbReference type="ARBA" id="ARBA00043878"/>
    </source>
</evidence>
<comment type="caution">
    <text evidence="10">The sequence shown here is derived from an EMBL/GenBank/DDBJ whole genome shotgun (WGS) entry which is preliminary data.</text>
</comment>
<dbReference type="Pfam" id="PF01585">
    <property type="entry name" value="G-patch"/>
    <property type="match status" value="1"/>
</dbReference>
<evidence type="ECO:0000256" key="4">
    <source>
        <dbReference type="ARBA" id="ARBA00023242"/>
    </source>
</evidence>
<dbReference type="HOGENOM" id="CLU_052839_0_0_1"/>
<dbReference type="SMART" id="SM00443">
    <property type="entry name" value="G_patch"/>
    <property type="match status" value="1"/>
</dbReference>
<dbReference type="InterPro" id="IPR050656">
    <property type="entry name" value="PINX1"/>
</dbReference>
<dbReference type="RefSeq" id="XP_040676374.1">
    <property type="nucleotide sequence ID" value="XM_040825610.1"/>
</dbReference>
<dbReference type="GO" id="GO:0006364">
    <property type="term" value="P:rRNA processing"/>
    <property type="evidence" value="ECO:0007669"/>
    <property type="project" value="UniProtKB-KW"/>
</dbReference>
<comment type="function">
    <text evidence="7">Involved in rRNA-processing at A0, A1 and A2 sites and negatively regulates telomerase.</text>
</comment>
<evidence type="ECO:0000313" key="11">
    <source>
        <dbReference type="Proteomes" id="UP000030816"/>
    </source>
</evidence>
<dbReference type="InterPro" id="IPR000467">
    <property type="entry name" value="G_patch_dom"/>
</dbReference>
<dbReference type="GO" id="GO:0003676">
    <property type="term" value="F:nucleic acid binding"/>
    <property type="evidence" value="ECO:0007669"/>
    <property type="project" value="InterPro"/>
</dbReference>
<dbReference type="AlphaFoldDB" id="A0A0B2WN18"/>
<feature type="compositionally biased region" description="Polar residues" evidence="8">
    <location>
        <begin position="281"/>
        <end position="316"/>
    </location>
</feature>
<keyword evidence="11" id="KW-1185">Reference proteome</keyword>
<accession>A0A0B2WN18</accession>
<dbReference type="Proteomes" id="UP000030816">
    <property type="component" value="Unassembled WGS sequence"/>
</dbReference>
<feature type="compositionally biased region" description="Basic and acidic residues" evidence="8">
    <location>
        <begin position="192"/>
        <end position="206"/>
    </location>
</feature>
<dbReference type="EMBL" id="AZHE01000024">
    <property type="protein sequence ID" value="KHN95308.1"/>
    <property type="molecule type" value="Genomic_DNA"/>
</dbReference>
<feature type="region of interest" description="Disordered" evidence="8">
    <location>
        <begin position="144"/>
        <end position="322"/>
    </location>
</feature>
<evidence type="ECO:0000256" key="5">
    <source>
        <dbReference type="ARBA" id="ARBA00038007"/>
    </source>
</evidence>
<evidence type="ECO:0000256" key="6">
    <source>
        <dbReference type="ARBA" id="ARBA00041961"/>
    </source>
</evidence>
<keyword evidence="4" id="KW-0539">Nucleus</keyword>
<dbReference type="STRING" id="1081103.A0A0B2WN18"/>
<evidence type="ECO:0000256" key="8">
    <source>
        <dbReference type="SAM" id="MobiDB-lite"/>
    </source>
</evidence>
<evidence type="ECO:0000256" key="2">
    <source>
        <dbReference type="ARBA" id="ARBA00022517"/>
    </source>
</evidence>
<evidence type="ECO:0000313" key="10">
    <source>
        <dbReference type="EMBL" id="KHN95308.1"/>
    </source>
</evidence>
<gene>
    <name evidence="10" type="ORF">MAM_06812</name>
</gene>
<keyword evidence="2" id="KW-0690">Ribosome biogenesis</keyword>
<evidence type="ECO:0000259" key="9">
    <source>
        <dbReference type="PROSITE" id="PS50174"/>
    </source>
</evidence>
<feature type="region of interest" description="Disordered" evidence="8">
    <location>
        <begin position="1"/>
        <end position="27"/>
    </location>
</feature>
<dbReference type="PANTHER" id="PTHR23149:SF31">
    <property type="entry name" value="PROTEIN PXR1"/>
    <property type="match status" value="1"/>
</dbReference>
<keyword evidence="3" id="KW-0698">rRNA processing</keyword>
<reference evidence="10 11" key="1">
    <citation type="journal article" date="2014" name="Proc. Natl. Acad. Sci. U.S.A.">
        <title>Trajectory and genomic determinants of fungal-pathogen speciation and host adaptation.</title>
        <authorList>
            <person name="Hu X."/>
            <person name="Xiao G."/>
            <person name="Zheng P."/>
            <person name="Shang Y."/>
            <person name="Su Y."/>
            <person name="Zhang X."/>
            <person name="Liu X."/>
            <person name="Zhan S."/>
            <person name="St Leger R.J."/>
            <person name="Wang C."/>
        </authorList>
    </citation>
    <scope>NUCLEOTIDE SEQUENCE [LARGE SCALE GENOMIC DNA]</scope>
    <source>
        <strain evidence="10 11">ARSEF 1941</strain>
    </source>
</reference>
<comment type="subcellular location">
    <subcellularLocation>
        <location evidence="1">Nucleus</location>
        <location evidence="1">Nucleolus</location>
    </subcellularLocation>
</comment>
<evidence type="ECO:0000256" key="1">
    <source>
        <dbReference type="ARBA" id="ARBA00004604"/>
    </source>
</evidence>
<dbReference type="GO" id="GO:0005730">
    <property type="term" value="C:nucleolus"/>
    <property type="evidence" value="ECO:0007669"/>
    <property type="project" value="UniProtKB-SubCell"/>
</dbReference>
<dbReference type="GeneID" id="63741267"/>
<name>A0A0B2WN18_METAS</name>
<protein>
    <recommendedName>
        <fullName evidence="6">PinX1-related protein 1</fullName>
    </recommendedName>
</protein>
<comment type="similarity">
    <text evidence="5">Belongs to the PINX1 family.</text>
</comment>
<dbReference type="PROSITE" id="PS50174">
    <property type="entry name" value="G_PATCH"/>
    <property type="match status" value="1"/>
</dbReference>
<dbReference type="PANTHER" id="PTHR23149">
    <property type="entry name" value="G PATCH DOMAIN CONTAINING PROTEIN"/>
    <property type="match status" value="1"/>
</dbReference>
<feature type="compositionally biased region" description="Basic residues" evidence="8">
    <location>
        <begin position="256"/>
        <end position="273"/>
    </location>
</feature>
<sequence>MGLLAEKQSRSRISKDPNNTKWTRNTKSFGQKILRAQGWEPGQFLGAQNASHSTLHTAANASYIRVAVKDDIRGLGYSRAKEDEVTGLDVFSDLLSRLNGKSEESVERDGQARLAVKTNRYVEARWGPMRFVRGGLLVGDELRAESAEGESTPASEADEEPAESESTRRVKKSKKRKASDLAEGETEPASADAERTEGRRRKEERRARKLAAAAAAVPEAEDTATCEEGRSTKRFKGGRAKSKAGSEAEDESVDRKRSKKDKKDKKEKKKRRADKGGRADSNPNPNPTATSVSMSAPNTGTSTPVESGTGTSTPRGSRNLVRSRFIAQKKQAVLDTKALAQIFMVKT</sequence>
<dbReference type="OrthoDB" id="4941412at2759"/>
<proteinExistence type="inferred from homology"/>